<accession>A0ABW6QBF7</accession>
<protein>
    <submittedName>
        <fullName evidence="2">DUF5707 domain-containing protein</fullName>
    </submittedName>
</protein>
<name>A0ABW6QBF7_9ACTN</name>
<reference evidence="2 3" key="1">
    <citation type="submission" date="2024-09" db="EMBL/GenBank/DDBJ databases">
        <title>The Natural Products Discovery Center: Release of the First 8490 Sequenced Strains for Exploring Actinobacteria Biosynthetic Diversity.</title>
        <authorList>
            <person name="Kalkreuter E."/>
            <person name="Kautsar S.A."/>
            <person name="Yang D."/>
            <person name="Bader C.D."/>
            <person name="Teijaro C.N."/>
            <person name="Fluegel L."/>
            <person name="Davis C.M."/>
            <person name="Simpson J.R."/>
            <person name="Lauterbach L."/>
            <person name="Steele A.D."/>
            <person name="Gui C."/>
            <person name="Meng S."/>
            <person name="Li G."/>
            <person name="Viehrig K."/>
            <person name="Ye F."/>
            <person name="Su P."/>
            <person name="Kiefer A.F."/>
            <person name="Nichols A."/>
            <person name="Cepeda A.J."/>
            <person name="Yan W."/>
            <person name="Fan B."/>
            <person name="Jiang Y."/>
            <person name="Adhikari A."/>
            <person name="Zheng C.-J."/>
            <person name="Schuster L."/>
            <person name="Cowan T.M."/>
            <person name="Smanski M.J."/>
            <person name="Chevrette M.G."/>
            <person name="De Carvalho L.P.S."/>
            <person name="Shen B."/>
        </authorList>
    </citation>
    <scope>NUCLEOTIDE SEQUENCE [LARGE SCALE GENOMIC DNA]</scope>
    <source>
        <strain evidence="2 3">NPDC058328</strain>
    </source>
</reference>
<evidence type="ECO:0000256" key="1">
    <source>
        <dbReference type="SAM" id="SignalP"/>
    </source>
</evidence>
<dbReference type="RefSeq" id="WP_388237101.1">
    <property type="nucleotide sequence ID" value="NZ_JBHVZQ010000020.1"/>
</dbReference>
<organism evidence="2 3">
    <name type="scientific">Streptomyces marokkonensis</name>
    <dbReference type="NCBI Taxonomy" id="324855"/>
    <lineage>
        <taxon>Bacteria</taxon>
        <taxon>Bacillati</taxon>
        <taxon>Actinomycetota</taxon>
        <taxon>Actinomycetes</taxon>
        <taxon>Kitasatosporales</taxon>
        <taxon>Streptomycetaceae</taxon>
        <taxon>Streptomyces</taxon>
    </lineage>
</organism>
<feature type="signal peptide" evidence="1">
    <location>
        <begin position="1"/>
        <end position="20"/>
    </location>
</feature>
<dbReference type="Pfam" id="PF18968">
    <property type="entry name" value="DUF5707"/>
    <property type="match status" value="1"/>
</dbReference>
<feature type="chain" id="PRO_5045577057" evidence="1">
    <location>
        <begin position="21"/>
        <end position="149"/>
    </location>
</feature>
<keyword evidence="3" id="KW-1185">Reference proteome</keyword>
<dbReference type="EMBL" id="JBHVZQ010000020">
    <property type="protein sequence ID" value="MFF1276103.1"/>
    <property type="molecule type" value="Genomic_DNA"/>
</dbReference>
<comment type="caution">
    <text evidence="2">The sequence shown here is derived from an EMBL/GenBank/DDBJ whole genome shotgun (WGS) entry which is preliminary data.</text>
</comment>
<keyword evidence="1" id="KW-0732">Signal</keyword>
<proteinExistence type="predicted"/>
<gene>
    <name evidence="2" type="ORF">ACFVZC_22315</name>
</gene>
<dbReference type="InterPro" id="IPR043761">
    <property type="entry name" value="DUF5707"/>
</dbReference>
<sequence>MPKHLLGSSLVAAVVVGAVAAGGLAVASSGTGPAVRNATVRYAAPSAGGPGSVTFTAEVRDDSGVRGLKAVAWPARSELDPTEAEMRYVDDATCRPTTDVTSRCTYTLKVTKEEAARLDKGTWYVSALATAEDGGTAFVPRAAVFDLTR</sequence>
<dbReference type="Proteomes" id="UP001601627">
    <property type="component" value="Unassembled WGS sequence"/>
</dbReference>
<evidence type="ECO:0000313" key="3">
    <source>
        <dbReference type="Proteomes" id="UP001601627"/>
    </source>
</evidence>
<evidence type="ECO:0000313" key="2">
    <source>
        <dbReference type="EMBL" id="MFF1276103.1"/>
    </source>
</evidence>